<evidence type="ECO:0000256" key="3">
    <source>
        <dbReference type="ARBA" id="ARBA00022692"/>
    </source>
</evidence>
<sequence length="289" mass="30583">MTARERWINWGLFVLLALIWGSSFILMKIGKEHLTGLQIGSLRILSAGLVFLPFALFQVRRLPRRKLPLVALSGVLGNLLPAYLFATAIEKIDSALEGILNSLTPLFVIVVGVLFFKLKLPARKVLGVIVGFVGLLLLTLSSGIGASDIGYAALILLATLMYGINVNLVNHYLKGLDPIAMATVSLSIVAVPAAIVVAQQELVSMAVHDAAARWSIGASALLGIVGSAVATALFYLLIKRAGGLFASLVTYAIPVVAIGWGLLAGEHVTLLQMACLGVILFGVYLGNKS</sequence>
<name>A0ABP8H8K0_9BACT</name>
<dbReference type="PANTHER" id="PTHR32322">
    <property type="entry name" value="INNER MEMBRANE TRANSPORTER"/>
    <property type="match status" value="1"/>
</dbReference>
<reference evidence="9" key="1">
    <citation type="journal article" date="2019" name="Int. J. Syst. Evol. Microbiol.">
        <title>The Global Catalogue of Microorganisms (GCM) 10K type strain sequencing project: providing services to taxonomists for standard genome sequencing and annotation.</title>
        <authorList>
            <consortium name="The Broad Institute Genomics Platform"/>
            <consortium name="The Broad Institute Genome Sequencing Center for Infectious Disease"/>
            <person name="Wu L."/>
            <person name="Ma J."/>
        </authorList>
    </citation>
    <scope>NUCLEOTIDE SEQUENCE [LARGE SCALE GENOMIC DNA]</scope>
    <source>
        <strain evidence="9">JCM 17919</strain>
    </source>
</reference>
<evidence type="ECO:0000256" key="5">
    <source>
        <dbReference type="ARBA" id="ARBA00023136"/>
    </source>
</evidence>
<keyword evidence="4 6" id="KW-1133">Transmembrane helix</keyword>
<comment type="subcellular location">
    <subcellularLocation>
        <location evidence="1">Membrane</location>
        <topology evidence="1">Multi-pass membrane protein</topology>
    </subcellularLocation>
</comment>
<organism evidence="8 9">
    <name type="scientific">Flaviaesturariibacter amylovorans</name>
    <dbReference type="NCBI Taxonomy" id="1084520"/>
    <lineage>
        <taxon>Bacteria</taxon>
        <taxon>Pseudomonadati</taxon>
        <taxon>Bacteroidota</taxon>
        <taxon>Chitinophagia</taxon>
        <taxon>Chitinophagales</taxon>
        <taxon>Chitinophagaceae</taxon>
        <taxon>Flaviaestuariibacter</taxon>
    </lineage>
</organism>
<comment type="similarity">
    <text evidence="2">Belongs to the EamA transporter family.</text>
</comment>
<feature type="transmembrane region" description="Helical" evidence="6">
    <location>
        <begin position="269"/>
        <end position="286"/>
    </location>
</feature>
<evidence type="ECO:0000313" key="9">
    <source>
        <dbReference type="Proteomes" id="UP001501725"/>
    </source>
</evidence>
<dbReference type="InterPro" id="IPR050638">
    <property type="entry name" value="AA-Vitamin_Transporters"/>
</dbReference>
<dbReference type="PANTHER" id="PTHR32322:SF2">
    <property type="entry name" value="EAMA DOMAIN-CONTAINING PROTEIN"/>
    <property type="match status" value="1"/>
</dbReference>
<feature type="transmembrane region" description="Helical" evidence="6">
    <location>
        <begin position="7"/>
        <end position="27"/>
    </location>
</feature>
<evidence type="ECO:0000256" key="2">
    <source>
        <dbReference type="ARBA" id="ARBA00007362"/>
    </source>
</evidence>
<evidence type="ECO:0000256" key="1">
    <source>
        <dbReference type="ARBA" id="ARBA00004141"/>
    </source>
</evidence>
<keyword evidence="3 6" id="KW-0812">Transmembrane</keyword>
<keyword evidence="9" id="KW-1185">Reference proteome</keyword>
<feature type="transmembrane region" description="Helical" evidence="6">
    <location>
        <begin position="211"/>
        <end position="237"/>
    </location>
</feature>
<dbReference type="InterPro" id="IPR000620">
    <property type="entry name" value="EamA_dom"/>
</dbReference>
<protein>
    <submittedName>
        <fullName evidence="8">DMT family transporter</fullName>
    </submittedName>
</protein>
<dbReference type="Pfam" id="PF00892">
    <property type="entry name" value="EamA"/>
    <property type="match status" value="2"/>
</dbReference>
<feature type="domain" description="EamA" evidence="7">
    <location>
        <begin position="153"/>
        <end position="285"/>
    </location>
</feature>
<feature type="transmembrane region" description="Helical" evidence="6">
    <location>
        <begin position="98"/>
        <end position="118"/>
    </location>
</feature>
<feature type="transmembrane region" description="Helical" evidence="6">
    <location>
        <begin position="39"/>
        <end position="57"/>
    </location>
</feature>
<feature type="transmembrane region" description="Helical" evidence="6">
    <location>
        <begin position="69"/>
        <end position="86"/>
    </location>
</feature>
<evidence type="ECO:0000256" key="6">
    <source>
        <dbReference type="SAM" id="Phobius"/>
    </source>
</evidence>
<dbReference type="InterPro" id="IPR037185">
    <property type="entry name" value="EmrE-like"/>
</dbReference>
<comment type="caution">
    <text evidence="8">The sequence shown here is derived from an EMBL/GenBank/DDBJ whole genome shotgun (WGS) entry which is preliminary data.</text>
</comment>
<evidence type="ECO:0000313" key="8">
    <source>
        <dbReference type="EMBL" id="GAA4335886.1"/>
    </source>
</evidence>
<feature type="transmembrane region" description="Helical" evidence="6">
    <location>
        <begin position="180"/>
        <end position="199"/>
    </location>
</feature>
<gene>
    <name evidence="8" type="ORF">GCM10023184_30910</name>
</gene>
<dbReference type="SUPFAM" id="SSF103481">
    <property type="entry name" value="Multidrug resistance efflux transporter EmrE"/>
    <property type="match status" value="2"/>
</dbReference>
<dbReference type="Proteomes" id="UP001501725">
    <property type="component" value="Unassembled WGS sequence"/>
</dbReference>
<feature type="transmembrane region" description="Helical" evidence="6">
    <location>
        <begin position="244"/>
        <end position="263"/>
    </location>
</feature>
<dbReference type="RefSeq" id="WP_345256660.1">
    <property type="nucleotide sequence ID" value="NZ_BAABGY010000009.1"/>
</dbReference>
<feature type="transmembrane region" description="Helical" evidence="6">
    <location>
        <begin position="125"/>
        <end position="143"/>
    </location>
</feature>
<accession>A0ABP8H8K0</accession>
<dbReference type="EMBL" id="BAABGY010000009">
    <property type="protein sequence ID" value="GAA4335886.1"/>
    <property type="molecule type" value="Genomic_DNA"/>
</dbReference>
<feature type="transmembrane region" description="Helical" evidence="6">
    <location>
        <begin position="149"/>
        <end position="168"/>
    </location>
</feature>
<keyword evidence="5 6" id="KW-0472">Membrane</keyword>
<feature type="domain" description="EamA" evidence="7">
    <location>
        <begin position="12"/>
        <end position="139"/>
    </location>
</feature>
<evidence type="ECO:0000256" key="4">
    <source>
        <dbReference type="ARBA" id="ARBA00022989"/>
    </source>
</evidence>
<proteinExistence type="inferred from homology"/>
<evidence type="ECO:0000259" key="7">
    <source>
        <dbReference type="Pfam" id="PF00892"/>
    </source>
</evidence>